<dbReference type="Gene3D" id="2.60.120.260">
    <property type="entry name" value="Galactose-binding domain-like"/>
    <property type="match status" value="1"/>
</dbReference>
<dbReference type="AlphaFoldDB" id="A0A8H5GD09"/>
<gene>
    <name evidence="2" type="ORF">D9758_011696</name>
</gene>
<sequence>MIGALVAVIFILAGSMAVSGPNIRRGRGNVTITFQGTSISFTGNTPSSTNSPGSFTVTIDSNSPYQATFPNFSEIQNHTQWYQTPELPDSSHSITLSDIATGLDYAIVSAGDATVALDQYQIVVDDDDSSQILY</sequence>
<reference evidence="2 3" key="1">
    <citation type="journal article" date="2020" name="ISME J.">
        <title>Uncovering the hidden diversity of litter-decomposition mechanisms in mushroom-forming fungi.</title>
        <authorList>
            <person name="Floudas D."/>
            <person name="Bentzer J."/>
            <person name="Ahren D."/>
            <person name="Johansson T."/>
            <person name="Persson P."/>
            <person name="Tunlid A."/>
        </authorList>
    </citation>
    <scope>NUCLEOTIDE SEQUENCE [LARGE SCALE GENOMIC DNA]</scope>
    <source>
        <strain evidence="2 3">CBS 291.85</strain>
    </source>
</reference>
<dbReference type="EMBL" id="JAACJM010000037">
    <property type="protein sequence ID" value="KAF5362717.1"/>
    <property type="molecule type" value="Genomic_DNA"/>
</dbReference>
<keyword evidence="1" id="KW-0732">Signal</keyword>
<feature type="signal peptide" evidence="1">
    <location>
        <begin position="1"/>
        <end position="17"/>
    </location>
</feature>
<evidence type="ECO:0000313" key="3">
    <source>
        <dbReference type="Proteomes" id="UP000559256"/>
    </source>
</evidence>
<dbReference type="Proteomes" id="UP000559256">
    <property type="component" value="Unassembled WGS sequence"/>
</dbReference>
<organism evidence="2 3">
    <name type="scientific">Tetrapyrgos nigripes</name>
    <dbReference type="NCBI Taxonomy" id="182062"/>
    <lineage>
        <taxon>Eukaryota</taxon>
        <taxon>Fungi</taxon>
        <taxon>Dikarya</taxon>
        <taxon>Basidiomycota</taxon>
        <taxon>Agaricomycotina</taxon>
        <taxon>Agaricomycetes</taxon>
        <taxon>Agaricomycetidae</taxon>
        <taxon>Agaricales</taxon>
        <taxon>Marasmiineae</taxon>
        <taxon>Marasmiaceae</taxon>
        <taxon>Tetrapyrgos</taxon>
    </lineage>
</organism>
<comment type="caution">
    <text evidence="2">The sequence shown here is derived from an EMBL/GenBank/DDBJ whole genome shotgun (WGS) entry which is preliminary data.</text>
</comment>
<dbReference type="OrthoDB" id="2756615at2759"/>
<name>A0A8H5GD09_9AGAR</name>
<feature type="chain" id="PRO_5034316389" evidence="1">
    <location>
        <begin position="18"/>
        <end position="134"/>
    </location>
</feature>
<evidence type="ECO:0000256" key="1">
    <source>
        <dbReference type="SAM" id="SignalP"/>
    </source>
</evidence>
<protein>
    <submittedName>
        <fullName evidence="2">Uncharacterized protein</fullName>
    </submittedName>
</protein>
<keyword evidence="3" id="KW-1185">Reference proteome</keyword>
<accession>A0A8H5GD09</accession>
<evidence type="ECO:0000313" key="2">
    <source>
        <dbReference type="EMBL" id="KAF5362717.1"/>
    </source>
</evidence>
<proteinExistence type="predicted"/>